<dbReference type="PANTHER" id="PTHR10060">
    <property type="entry name" value="TATD FAMILY DEOXYRIBONUCLEASE"/>
    <property type="match status" value="1"/>
</dbReference>
<keyword evidence="8" id="KW-1185">Reference proteome</keyword>
<comment type="caution">
    <text evidence="7">The sequence shown here is derived from an EMBL/GenBank/DDBJ whole genome shotgun (WGS) entry which is preliminary data.</text>
</comment>
<dbReference type="GO" id="GO:0005829">
    <property type="term" value="C:cytosol"/>
    <property type="evidence" value="ECO:0007669"/>
    <property type="project" value="TreeGrafter"/>
</dbReference>
<dbReference type="GO" id="GO:0046872">
    <property type="term" value="F:metal ion binding"/>
    <property type="evidence" value="ECO:0007669"/>
    <property type="project" value="UniProtKB-KW"/>
</dbReference>
<dbReference type="PANTHER" id="PTHR10060:SF15">
    <property type="entry name" value="DEOXYRIBONUCLEASE TATDN1"/>
    <property type="match status" value="1"/>
</dbReference>
<dbReference type="GO" id="GO:0008310">
    <property type="term" value="F:single-stranded DNA 3'-5' DNA exonuclease activity"/>
    <property type="evidence" value="ECO:0007669"/>
    <property type="project" value="TreeGrafter"/>
</dbReference>
<dbReference type="Proteomes" id="UP000243579">
    <property type="component" value="Unassembled WGS sequence"/>
</dbReference>
<dbReference type="InterPro" id="IPR050891">
    <property type="entry name" value="TatD-type_Hydrolase"/>
</dbReference>
<feature type="binding site" evidence="5">
    <location>
        <position position="200"/>
    </location>
    <ligand>
        <name>a divalent metal cation</name>
        <dbReference type="ChEBI" id="CHEBI:60240"/>
        <label>2</label>
    </ligand>
</feature>
<evidence type="ECO:0000256" key="5">
    <source>
        <dbReference type="PIRSR" id="PIRSR005902-1"/>
    </source>
</evidence>
<protein>
    <submittedName>
        <fullName evidence="7">Uncharacterized protein</fullName>
    </submittedName>
</protein>
<dbReference type="EMBL" id="JNBR01001503">
    <property type="protein sequence ID" value="OQR86489.1"/>
    <property type="molecule type" value="Genomic_DNA"/>
</dbReference>
<dbReference type="InterPro" id="IPR001130">
    <property type="entry name" value="TatD-like"/>
</dbReference>
<feature type="binding site" evidence="5">
    <location>
        <position position="252"/>
    </location>
    <ligand>
        <name>a divalent metal cation</name>
        <dbReference type="ChEBI" id="CHEBI:60240"/>
        <label>1</label>
    </ligand>
</feature>
<evidence type="ECO:0000313" key="8">
    <source>
        <dbReference type="Proteomes" id="UP000243579"/>
    </source>
</evidence>
<keyword evidence="3 5" id="KW-0479">Metal-binding</keyword>
<organism evidence="7 8">
    <name type="scientific">Achlya hypogyna</name>
    <name type="common">Oomycete</name>
    <name type="synonym">Protoachlya hypogyna</name>
    <dbReference type="NCBI Taxonomy" id="1202772"/>
    <lineage>
        <taxon>Eukaryota</taxon>
        <taxon>Sar</taxon>
        <taxon>Stramenopiles</taxon>
        <taxon>Oomycota</taxon>
        <taxon>Saprolegniomycetes</taxon>
        <taxon>Saprolegniales</taxon>
        <taxon>Achlyaceae</taxon>
        <taxon>Achlya</taxon>
    </lineage>
</organism>
<accession>A0A1V9YL96</accession>
<dbReference type="PIRSF" id="PIRSF005902">
    <property type="entry name" value="DNase_TatD"/>
    <property type="match status" value="1"/>
</dbReference>
<keyword evidence="2" id="KW-0540">Nuclease</keyword>
<dbReference type="Gene3D" id="3.20.20.140">
    <property type="entry name" value="Metal-dependent hydrolases"/>
    <property type="match status" value="1"/>
</dbReference>
<reference evidence="7 8" key="1">
    <citation type="journal article" date="2014" name="Genome Biol. Evol.">
        <title>The secreted proteins of Achlya hypogyna and Thraustotheca clavata identify the ancestral oomycete secretome and reveal gene acquisitions by horizontal gene transfer.</title>
        <authorList>
            <person name="Misner I."/>
            <person name="Blouin N."/>
            <person name="Leonard G."/>
            <person name="Richards T.A."/>
            <person name="Lane C.E."/>
        </authorList>
    </citation>
    <scope>NUCLEOTIDE SEQUENCE [LARGE SCALE GENOMIC DNA]</scope>
    <source>
        <strain evidence="7 8">ATCC 48635</strain>
    </source>
</reference>
<feature type="binding site" evidence="5">
    <location>
        <position position="177"/>
    </location>
    <ligand>
        <name>a divalent metal cation</name>
        <dbReference type="ChEBI" id="CHEBI:60240"/>
        <label>2</label>
    </ligand>
</feature>
<feature type="compositionally biased region" description="Polar residues" evidence="6">
    <location>
        <begin position="1"/>
        <end position="11"/>
    </location>
</feature>
<dbReference type="AlphaFoldDB" id="A0A1V9YL96"/>
<evidence type="ECO:0000256" key="3">
    <source>
        <dbReference type="ARBA" id="ARBA00022723"/>
    </source>
</evidence>
<name>A0A1V9YL96_ACHHY</name>
<dbReference type="Pfam" id="PF01026">
    <property type="entry name" value="TatD_DNase"/>
    <property type="match status" value="1"/>
</dbReference>
<dbReference type="InterPro" id="IPR032466">
    <property type="entry name" value="Metal_Hydrolase"/>
</dbReference>
<sequence length="313" mass="33744">MSDNSAPTATDPQATKATKRTKKQPKPAAQAPLPSSPAYPEWLSDEVDLFDFDCNLTHPDFEGQAPELITSAQSARVTQMLVPGATLEESQACVALCRQHPKALFPTAGVHPYNATMPFDPTAFATLSELAAAPDVVAVGECGLDFSPGFPSPELQLAWFVPQLELACALQKPLFLHERLAHAPFLEALTGRSLPPAVVHCFTGTAAEARVYVALGFYIGITGFICKPHGAELQALLRDGAVPLDRLVVETDAPYMGFPRCRQLEPTHPKRQSPNVPTALPRVVEALAACLDLPVREVAAATTYNARKFLRLL</sequence>
<dbReference type="FunFam" id="3.20.20.140:FF:000005">
    <property type="entry name" value="TatD family hydrolase"/>
    <property type="match status" value="1"/>
</dbReference>
<feature type="region of interest" description="Disordered" evidence="6">
    <location>
        <begin position="1"/>
        <end position="40"/>
    </location>
</feature>
<dbReference type="OrthoDB" id="6079689at2759"/>
<keyword evidence="4" id="KW-0378">Hydrolase</keyword>
<evidence type="ECO:0000256" key="2">
    <source>
        <dbReference type="ARBA" id="ARBA00022722"/>
    </source>
</evidence>
<comment type="similarity">
    <text evidence="1">Belongs to the metallo-dependent hydrolases superfamily. TatD-type hydrolase family.</text>
</comment>
<dbReference type="CDD" id="cd01310">
    <property type="entry name" value="TatD_DNAse"/>
    <property type="match status" value="1"/>
</dbReference>
<evidence type="ECO:0000256" key="1">
    <source>
        <dbReference type="ARBA" id="ARBA00009275"/>
    </source>
</evidence>
<dbReference type="SUPFAM" id="SSF51556">
    <property type="entry name" value="Metallo-dependent hydrolases"/>
    <property type="match status" value="1"/>
</dbReference>
<evidence type="ECO:0000313" key="7">
    <source>
        <dbReference type="EMBL" id="OQR86489.1"/>
    </source>
</evidence>
<gene>
    <name evidence="7" type="ORF">ACHHYP_10488</name>
</gene>
<proteinExistence type="inferred from homology"/>
<evidence type="ECO:0000256" key="6">
    <source>
        <dbReference type="SAM" id="MobiDB-lite"/>
    </source>
</evidence>
<feature type="binding site" evidence="5">
    <location>
        <position position="141"/>
    </location>
    <ligand>
        <name>a divalent metal cation</name>
        <dbReference type="ChEBI" id="CHEBI:60240"/>
        <label>1</label>
    </ligand>
</feature>
<evidence type="ECO:0000256" key="4">
    <source>
        <dbReference type="ARBA" id="ARBA00022801"/>
    </source>
</evidence>